<dbReference type="InterPro" id="IPR029145">
    <property type="entry name" value="NBAS_N"/>
</dbReference>
<proteinExistence type="predicted"/>
<reference evidence="2" key="3">
    <citation type="submission" date="2025-09" db="UniProtKB">
        <authorList>
            <consortium name="Ensembl"/>
        </authorList>
    </citation>
    <scope>IDENTIFICATION</scope>
</reference>
<dbReference type="HOGENOM" id="CLU_825232_0_0_1"/>
<dbReference type="InParanoid" id="F6SFZ3"/>
<accession>F6SFZ3</accession>
<dbReference type="InterPro" id="IPR015943">
    <property type="entry name" value="WD40/YVTN_repeat-like_dom_sf"/>
</dbReference>
<dbReference type="Pfam" id="PF15492">
    <property type="entry name" value="Nbas_N"/>
    <property type="match status" value="1"/>
</dbReference>
<dbReference type="STRING" id="7719.ENSCINP00000000468"/>
<evidence type="ECO:0000313" key="2">
    <source>
        <dbReference type="Ensembl" id="ENSCINP00000000468.2"/>
    </source>
</evidence>
<dbReference type="Gene3D" id="2.130.10.10">
    <property type="entry name" value="YVTN repeat-like/Quinoprotein amine dehydrogenase"/>
    <property type="match status" value="1"/>
</dbReference>
<evidence type="ECO:0000259" key="1">
    <source>
        <dbReference type="Pfam" id="PF15492"/>
    </source>
</evidence>
<protein>
    <recommendedName>
        <fullName evidence="1">Neuroblastoma-amplified sequence N-terminal domain-containing protein</fullName>
    </recommendedName>
</protein>
<organism evidence="2 3">
    <name type="scientific">Ciona intestinalis</name>
    <name type="common">Transparent sea squirt</name>
    <name type="synonym">Ascidia intestinalis</name>
    <dbReference type="NCBI Taxonomy" id="7719"/>
    <lineage>
        <taxon>Eukaryota</taxon>
        <taxon>Metazoa</taxon>
        <taxon>Chordata</taxon>
        <taxon>Tunicata</taxon>
        <taxon>Ascidiacea</taxon>
        <taxon>Phlebobranchia</taxon>
        <taxon>Cionidae</taxon>
        <taxon>Ciona</taxon>
    </lineage>
</organism>
<dbReference type="PANTHER" id="PTHR15922">
    <property type="entry name" value="NEUROBLASTOMA-AMPLIFIED SEQUENCE"/>
    <property type="match status" value="1"/>
</dbReference>
<feature type="domain" description="Neuroblastoma-amplified sequence N-terminal" evidence="1">
    <location>
        <begin position="85"/>
        <end position="243"/>
    </location>
</feature>
<dbReference type="SUPFAM" id="SSF50978">
    <property type="entry name" value="WD40 repeat-like"/>
    <property type="match status" value="1"/>
</dbReference>
<dbReference type="PANTHER" id="PTHR15922:SF2">
    <property type="entry name" value="NBAS SUBUNIT OF NRZ TETHERING COMPLEX"/>
    <property type="match status" value="1"/>
</dbReference>
<evidence type="ECO:0000313" key="3">
    <source>
        <dbReference type="Proteomes" id="UP000008144"/>
    </source>
</evidence>
<dbReference type="AlphaFoldDB" id="F6SFZ3"/>
<dbReference type="Ensembl" id="ENSCINT00000000468.2">
    <property type="protein sequence ID" value="ENSCINP00000000468.2"/>
    <property type="gene ID" value="ENSCING00000000262.2"/>
</dbReference>
<reference evidence="2" key="2">
    <citation type="submission" date="2025-08" db="UniProtKB">
        <authorList>
            <consortium name="Ensembl"/>
        </authorList>
    </citation>
    <scope>IDENTIFICATION</scope>
</reference>
<dbReference type="GeneTree" id="ENSGT00390000012474"/>
<keyword evidence="3" id="KW-1185">Reference proteome</keyword>
<sequence length="337" mass="37883">MQQSTLEIRNTEDYSIVEKSSFENTSTNRSLSWSPDGSIVAALVGCNVIFMGDAGVICSNKILVKEHDDISILFINSRTLSHPWELLFLFNSGIIQSYYVDYDGTMVPYHETNIGVKAICSVCFDEKSRLLIIGGESNFTKNIEIKYYDAGLMKFKLTNERPYYFPVGQTNQATTISSAIHNFQRSRYIYLVLNMIKYFSKPKIHILSVSPDCSKLVSCDTNGTIVLWEFPSLDIIRSWTSDDAMELVDGGAWGVHGIRWWGDNSLVVTLYNGGLLIVGVGGVRLVSLVGSGEKFAPMFETSQVNNGNFLIFECKEDDAHHDNDPFLQNNDHESWSK</sequence>
<reference evidence="3" key="1">
    <citation type="journal article" date="2002" name="Science">
        <title>The draft genome of Ciona intestinalis: insights into chordate and vertebrate origins.</title>
        <authorList>
            <person name="Dehal P."/>
            <person name="Satou Y."/>
            <person name="Campbell R.K."/>
            <person name="Chapman J."/>
            <person name="Degnan B."/>
            <person name="De Tomaso A."/>
            <person name="Davidson B."/>
            <person name="Di Gregorio A."/>
            <person name="Gelpke M."/>
            <person name="Goodstein D.M."/>
            <person name="Harafuji N."/>
            <person name="Hastings K.E."/>
            <person name="Ho I."/>
            <person name="Hotta K."/>
            <person name="Huang W."/>
            <person name="Kawashima T."/>
            <person name="Lemaire P."/>
            <person name="Martinez D."/>
            <person name="Meinertzhagen I.A."/>
            <person name="Necula S."/>
            <person name="Nonaka M."/>
            <person name="Putnam N."/>
            <person name="Rash S."/>
            <person name="Saiga H."/>
            <person name="Satake M."/>
            <person name="Terry A."/>
            <person name="Yamada L."/>
            <person name="Wang H.G."/>
            <person name="Awazu S."/>
            <person name="Azumi K."/>
            <person name="Boore J."/>
            <person name="Branno M."/>
            <person name="Chin-Bow S."/>
            <person name="DeSantis R."/>
            <person name="Doyle S."/>
            <person name="Francino P."/>
            <person name="Keys D.N."/>
            <person name="Haga S."/>
            <person name="Hayashi H."/>
            <person name="Hino K."/>
            <person name="Imai K.S."/>
            <person name="Inaba K."/>
            <person name="Kano S."/>
            <person name="Kobayashi K."/>
            <person name="Kobayashi M."/>
            <person name="Lee B.I."/>
            <person name="Makabe K.W."/>
            <person name="Manohar C."/>
            <person name="Matassi G."/>
            <person name="Medina M."/>
            <person name="Mochizuki Y."/>
            <person name="Mount S."/>
            <person name="Morishita T."/>
            <person name="Miura S."/>
            <person name="Nakayama A."/>
            <person name="Nishizaka S."/>
            <person name="Nomoto H."/>
            <person name="Ohta F."/>
            <person name="Oishi K."/>
            <person name="Rigoutsos I."/>
            <person name="Sano M."/>
            <person name="Sasaki A."/>
            <person name="Sasakura Y."/>
            <person name="Shoguchi E."/>
            <person name="Shin-i T."/>
            <person name="Spagnuolo A."/>
            <person name="Stainier D."/>
            <person name="Suzuki M.M."/>
            <person name="Tassy O."/>
            <person name="Takatori N."/>
            <person name="Tokuoka M."/>
            <person name="Yagi K."/>
            <person name="Yoshizaki F."/>
            <person name="Wada S."/>
            <person name="Zhang C."/>
            <person name="Hyatt P.D."/>
            <person name="Larimer F."/>
            <person name="Detter C."/>
            <person name="Doggett N."/>
            <person name="Glavina T."/>
            <person name="Hawkins T."/>
            <person name="Richardson P."/>
            <person name="Lucas S."/>
            <person name="Kohara Y."/>
            <person name="Levine M."/>
            <person name="Satoh N."/>
            <person name="Rokhsar D.S."/>
        </authorList>
    </citation>
    <scope>NUCLEOTIDE SEQUENCE [LARGE SCALE GENOMIC DNA]</scope>
</reference>
<name>F6SFZ3_CIOIN</name>
<dbReference type="InterPro" id="IPR036322">
    <property type="entry name" value="WD40_repeat_dom_sf"/>
</dbReference>
<dbReference type="Proteomes" id="UP000008144">
    <property type="component" value="Unassembled WGS sequence"/>
</dbReference>